<dbReference type="InterPro" id="IPR007860">
    <property type="entry name" value="DNA_mmatch_repair_MutS_con_dom"/>
</dbReference>
<keyword evidence="3 9" id="KW-0547">Nucleotide-binding</keyword>
<dbReference type="InterPro" id="IPR017261">
    <property type="entry name" value="DNA_mismatch_repair_MutS/MSH"/>
</dbReference>
<dbReference type="Gene3D" id="6.10.140.430">
    <property type="match status" value="1"/>
</dbReference>
<dbReference type="PROSITE" id="PS00486">
    <property type="entry name" value="DNA_MISMATCH_REPAIR_2"/>
    <property type="match status" value="1"/>
</dbReference>
<dbReference type="InterPro" id="IPR000432">
    <property type="entry name" value="DNA_mismatch_repair_MutS_C"/>
</dbReference>
<evidence type="ECO:0000313" key="12">
    <source>
        <dbReference type="EMBL" id="AHB47384.1"/>
    </source>
</evidence>
<dbReference type="GO" id="GO:0003684">
    <property type="term" value="F:damaged DNA binding"/>
    <property type="evidence" value="ECO:0007669"/>
    <property type="project" value="UniProtKB-UniRule"/>
</dbReference>
<feature type="binding site" evidence="9">
    <location>
        <begin position="685"/>
        <end position="692"/>
    </location>
    <ligand>
        <name>ATP</name>
        <dbReference type="ChEBI" id="CHEBI:30616"/>
    </ligand>
</feature>
<dbReference type="InterPro" id="IPR036187">
    <property type="entry name" value="DNA_mismatch_repair_MutS_sf"/>
</dbReference>
<dbReference type="Pfam" id="PF05188">
    <property type="entry name" value="MutS_II"/>
    <property type="match status" value="1"/>
</dbReference>
<dbReference type="FunFam" id="3.40.1170.10:FF:000001">
    <property type="entry name" value="DNA mismatch repair protein MutS"/>
    <property type="match status" value="1"/>
</dbReference>
<dbReference type="Pfam" id="PF01624">
    <property type="entry name" value="MutS_I"/>
    <property type="match status" value="1"/>
</dbReference>
<dbReference type="NCBIfam" id="TIGR01070">
    <property type="entry name" value="mutS1"/>
    <property type="match status" value="1"/>
</dbReference>
<evidence type="ECO:0000256" key="7">
    <source>
        <dbReference type="ARBA" id="ARBA00023204"/>
    </source>
</evidence>
<organism evidence="12 13">
    <name type="scientific">Hyphomicrobium nitrativorans NL23</name>
    <dbReference type="NCBI Taxonomy" id="1029756"/>
    <lineage>
        <taxon>Bacteria</taxon>
        <taxon>Pseudomonadati</taxon>
        <taxon>Pseudomonadota</taxon>
        <taxon>Alphaproteobacteria</taxon>
        <taxon>Hyphomicrobiales</taxon>
        <taxon>Hyphomicrobiaceae</taxon>
        <taxon>Hyphomicrobium</taxon>
    </lineage>
</organism>
<dbReference type="SMART" id="SM00534">
    <property type="entry name" value="MUTSac"/>
    <property type="match status" value="1"/>
</dbReference>
<reference evidence="12 13" key="1">
    <citation type="journal article" date="2014" name="Genome Announc.">
        <title>Complete Genome Sequence of Hyphomicrobium nitrativorans Strain NL23, a Denitrifying Bacterium Isolated from Biofilm of a Methanol-Fed Denitrification System Treating Seawater at the Montreal Biodome.</title>
        <authorList>
            <person name="Martineau C."/>
            <person name="Villeneuve C."/>
            <person name="Mauffrey F."/>
            <person name="Villemur R."/>
        </authorList>
    </citation>
    <scope>NUCLEOTIDE SEQUENCE [LARGE SCALE GENOMIC DNA]</scope>
    <source>
        <strain evidence="12">NL23</strain>
    </source>
</reference>
<dbReference type="Gene3D" id="3.40.1170.10">
    <property type="entry name" value="DNA repair protein MutS, domain I"/>
    <property type="match status" value="1"/>
</dbReference>
<dbReference type="Gene3D" id="3.30.420.110">
    <property type="entry name" value="MutS, connector domain"/>
    <property type="match status" value="1"/>
</dbReference>
<dbReference type="Pfam" id="PF05192">
    <property type="entry name" value="MutS_III"/>
    <property type="match status" value="1"/>
</dbReference>
<dbReference type="InterPro" id="IPR027417">
    <property type="entry name" value="P-loop_NTPase"/>
</dbReference>
<dbReference type="InterPro" id="IPR036678">
    <property type="entry name" value="MutS_con_dom_sf"/>
</dbReference>
<dbReference type="InterPro" id="IPR007695">
    <property type="entry name" value="DNA_mismatch_repair_MutS-lik_N"/>
</dbReference>
<comment type="similarity">
    <text evidence="1 9 10">Belongs to the DNA mismatch repair MutS family.</text>
</comment>
<evidence type="ECO:0000256" key="9">
    <source>
        <dbReference type="HAMAP-Rule" id="MF_00096"/>
    </source>
</evidence>
<dbReference type="SUPFAM" id="SSF55271">
    <property type="entry name" value="DNA repair protein MutS, domain I"/>
    <property type="match status" value="1"/>
</dbReference>
<keyword evidence="7 9" id="KW-0234">DNA repair</keyword>
<dbReference type="PIRSF" id="PIRSF037677">
    <property type="entry name" value="DNA_mis_repair_Msh6"/>
    <property type="match status" value="1"/>
</dbReference>
<dbReference type="STRING" id="1029756.W911_01600"/>
<dbReference type="KEGG" id="hni:W911_01600"/>
<evidence type="ECO:0000256" key="6">
    <source>
        <dbReference type="ARBA" id="ARBA00023125"/>
    </source>
</evidence>
<dbReference type="PANTHER" id="PTHR11361:SF34">
    <property type="entry name" value="DNA MISMATCH REPAIR PROTEIN MSH1, MITOCHONDRIAL"/>
    <property type="match status" value="1"/>
</dbReference>
<dbReference type="PANTHER" id="PTHR11361">
    <property type="entry name" value="DNA MISMATCH REPAIR PROTEIN MUTS FAMILY MEMBER"/>
    <property type="match status" value="1"/>
</dbReference>
<dbReference type="SUPFAM" id="SSF52540">
    <property type="entry name" value="P-loop containing nucleoside triphosphate hydrolases"/>
    <property type="match status" value="1"/>
</dbReference>
<dbReference type="HOGENOM" id="CLU_002472_4_0_5"/>
<evidence type="ECO:0000256" key="5">
    <source>
        <dbReference type="ARBA" id="ARBA00022840"/>
    </source>
</evidence>
<sequence>MAGRERRRNESGEGDGAAAAAAAVSAFADATPSMAQYLEIKTANPDSLLWYRMGDFYELFFEDAVVASQALGIVLTKRGKHRGEDIPMCGVPVHRADEYLERLIRRGYRVAVCEQLEDPAEARKRGAKAVVRRDVVRLVTPGTLTEETLLDARARNYLTALFQAPGGPEGPLIGSTATVALASLDISTGEFEVGETRGVDLPGELVRLAPGEVIAADSVLAEADLTAWIERAGGAATPVPAASFDGLAGERDLKARLGVADLGAFGVFTRSEMAAIGALLRYVDLTQIGKKPIVRPPRRMGSGAALTIDAATRASLELVRSTSGEKSGSLLDAIDCTVTGPGARELAARLAAPLSDPAGIEARLDAVAFLVDDEAVRDALREALKGVPDLARAVSRLAFGRGGPRDLAGIAQGLDAADAIGRLLASKSQKIDFPSELQQLFARIEGQGADLLALLKAALVDDPPHLKRDGGFVRRGYRPALDEALALRDDSRRVMAALETRYVDETGVKTLKVRHNNILGYFIEVTQANAKPMLDAPLNETFRHRQTMANAVRFTTVELVETEGRIASAADRALALEQDVFAELTAAVAAAERMLSDVAAALAELDHTAALAHLAHHERYVRPVVDASHAFEIRAGRHPVVEQALKRARGGPFVANDCVLGRTETVPLPPGFDEMPDARIWLVTGPNMAGKSTFLRQNALIAVLAQMGSFVPAAEAHIGVVDRLFSRVGAADDLARGRSTFMVEMVETAAILNQATARSLVVLDEIGRGTATFDGLSIAWAAVEYLHEETQARVLFATHYHELTALAGRLASVANVTMDVKEWRDEIVFLHRVKAGAADRSYGIQVAKLAGLPPPVIERAREVLALLETSDRKRGSKNGPLEELPLFAAARPQSVLQARGPGPLETALDALNPDELTPRAALDALYRLKRIRSDEPG</sequence>
<dbReference type="Pfam" id="PF05190">
    <property type="entry name" value="MutS_IV"/>
    <property type="match status" value="1"/>
</dbReference>
<dbReference type="InterPro" id="IPR016151">
    <property type="entry name" value="DNA_mismatch_repair_MutS_N"/>
</dbReference>
<dbReference type="InterPro" id="IPR007696">
    <property type="entry name" value="DNA_mismatch_repair_MutS_core"/>
</dbReference>
<evidence type="ECO:0000256" key="10">
    <source>
        <dbReference type="RuleBase" id="RU003756"/>
    </source>
</evidence>
<dbReference type="GO" id="GO:0030983">
    <property type="term" value="F:mismatched DNA binding"/>
    <property type="evidence" value="ECO:0007669"/>
    <property type="project" value="InterPro"/>
</dbReference>
<dbReference type="GO" id="GO:0005829">
    <property type="term" value="C:cytosol"/>
    <property type="evidence" value="ECO:0007669"/>
    <property type="project" value="TreeGrafter"/>
</dbReference>
<comment type="function">
    <text evidence="8 9">This protein is involved in the repair of mismatches in DNA. It is possible that it carries out the mismatch recognition step. This protein has a weak ATPase activity.</text>
</comment>
<evidence type="ECO:0000256" key="8">
    <source>
        <dbReference type="ARBA" id="ARBA00024647"/>
    </source>
</evidence>
<evidence type="ECO:0000259" key="11">
    <source>
        <dbReference type="PROSITE" id="PS00486"/>
    </source>
</evidence>
<dbReference type="RefSeq" id="WP_023785755.1">
    <property type="nucleotide sequence ID" value="NC_022997.1"/>
</dbReference>
<evidence type="ECO:0000313" key="13">
    <source>
        <dbReference type="Proteomes" id="UP000018542"/>
    </source>
</evidence>
<dbReference type="SMART" id="SM00533">
    <property type="entry name" value="MUTSd"/>
    <property type="match status" value="1"/>
</dbReference>
<dbReference type="HAMAP" id="MF_00096">
    <property type="entry name" value="MutS"/>
    <property type="match status" value="1"/>
</dbReference>
<protein>
    <recommendedName>
        <fullName evidence="2 9">DNA mismatch repair protein MutS</fullName>
    </recommendedName>
</protein>
<dbReference type="InterPro" id="IPR007861">
    <property type="entry name" value="DNA_mismatch_repair_MutS_clamp"/>
</dbReference>
<dbReference type="GO" id="GO:0005524">
    <property type="term" value="F:ATP binding"/>
    <property type="evidence" value="ECO:0007669"/>
    <property type="project" value="UniProtKB-UniRule"/>
</dbReference>
<gene>
    <name evidence="9" type="primary">mutS</name>
    <name evidence="12" type="ORF">W911_01600</name>
</gene>
<evidence type="ECO:0000256" key="1">
    <source>
        <dbReference type="ARBA" id="ARBA00006271"/>
    </source>
</evidence>
<dbReference type="GO" id="GO:0006298">
    <property type="term" value="P:mismatch repair"/>
    <property type="evidence" value="ECO:0007669"/>
    <property type="project" value="UniProtKB-UniRule"/>
</dbReference>
<dbReference type="Gene3D" id="1.10.1420.10">
    <property type="match status" value="2"/>
</dbReference>
<dbReference type="CDD" id="cd03284">
    <property type="entry name" value="ABC_MutS1"/>
    <property type="match status" value="1"/>
</dbReference>
<keyword evidence="13" id="KW-1185">Reference proteome</keyword>
<name>V5SBN8_9HYPH</name>
<dbReference type="OrthoDB" id="9802448at2"/>
<evidence type="ECO:0000256" key="2">
    <source>
        <dbReference type="ARBA" id="ARBA00021982"/>
    </source>
</evidence>
<dbReference type="NCBIfam" id="NF003810">
    <property type="entry name" value="PRK05399.1"/>
    <property type="match status" value="1"/>
</dbReference>
<proteinExistence type="inferred from homology"/>
<keyword evidence="4 9" id="KW-0227">DNA damage</keyword>
<keyword evidence="5 9" id="KW-0067">ATP-binding</keyword>
<dbReference type="InterPro" id="IPR045076">
    <property type="entry name" value="MutS"/>
</dbReference>
<feature type="domain" description="DNA mismatch repair proteins mutS family" evidence="11">
    <location>
        <begin position="759"/>
        <end position="775"/>
    </location>
</feature>
<dbReference type="Proteomes" id="UP000018542">
    <property type="component" value="Chromosome"/>
</dbReference>
<dbReference type="EMBL" id="CP006912">
    <property type="protein sequence ID" value="AHB47384.1"/>
    <property type="molecule type" value="Genomic_DNA"/>
</dbReference>
<dbReference type="PATRIC" id="fig|1029756.8.peg.340"/>
<dbReference type="SUPFAM" id="SSF53150">
    <property type="entry name" value="DNA repair protein MutS, domain II"/>
    <property type="match status" value="1"/>
</dbReference>
<dbReference type="Gene3D" id="3.40.50.300">
    <property type="entry name" value="P-loop containing nucleotide triphosphate hydrolases"/>
    <property type="match status" value="1"/>
</dbReference>
<evidence type="ECO:0000256" key="3">
    <source>
        <dbReference type="ARBA" id="ARBA00022741"/>
    </source>
</evidence>
<keyword evidence="6 9" id="KW-0238">DNA-binding</keyword>
<dbReference type="AlphaFoldDB" id="V5SBN8"/>
<dbReference type="GO" id="GO:0140664">
    <property type="term" value="F:ATP-dependent DNA damage sensor activity"/>
    <property type="evidence" value="ECO:0007669"/>
    <property type="project" value="InterPro"/>
</dbReference>
<dbReference type="SUPFAM" id="SSF48334">
    <property type="entry name" value="DNA repair protein MutS, domain III"/>
    <property type="match status" value="1"/>
</dbReference>
<evidence type="ECO:0000256" key="4">
    <source>
        <dbReference type="ARBA" id="ARBA00022763"/>
    </source>
</evidence>
<accession>V5SBN8</accession>
<dbReference type="InterPro" id="IPR005748">
    <property type="entry name" value="DNA_mismatch_repair_MutS"/>
</dbReference>
<dbReference type="Pfam" id="PF00488">
    <property type="entry name" value="MutS_V"/>
    <property type="match status" value="1"/>
</dbReference>